<protein>
    <recommendedName>
        <fullName evidence="2">Nephrocystin 3-like N-terminal domain-containing protein</fullName>
    </recommendedName>
</protein>
<dbReference type="Gene3D" id="3.40.50.300">
    <property type="entry name" value="P-loop containing nucleotide triphosphate hydrolases"/>
    <property type="match status" value="1"/>
</dbReference>
<evidence type="ECO:0000313" key="4">
    <source>
        <dbReference type="Proteomes" id="UP001362999"/>
    </source>
</evidence>
<dbReference type="InterPro" id="IPR056884">
    <property type="entry name" value="NPHP3-like_N"/>
</dbReference>
<organism evidence="3 4">
    <name type="scientific">Favolaschia claudopus</name>
    <dbReference type="NCBI Taxonomy" id="2862362"/>
    <lineage>
        <taxon>Eukaryota</taxon>
        <taxon>Fungi</taxon>
        <taxon>Dikarya</taxon>
        <taxon>Basidiomycota</taxon>
        <taxon>Agaricomycotina</taxon>
        <taxon>Agaricomycetes</taxon>
        <taxon>Agaricomycetidae</taxon>
        <taxon>Agaricales</taxon>
        <taxon>Marasmiineae</taxon>
        <taxon>Mycenaceae</taxon>
        <taxon>Favolaschia</taxon>
    </lineage>
</organism>
<accession>A0AAW0CVT3</accession>
<dbReference type="PANTHER" id="PTHR10039">
    <property type="entry name" value="AMELOGENIN"/>
    <property type="match status" value="1"/>
</dbReference>
<keyword evidence="1" id="KW-0677">Repeat</keyword>
<gene>
    <name evidence="3" type="ORF">R3P38DRAFT_2511992</name>
</gene>
<name>A0AAW0CVT3_9AGAR</name>
<dbReference type="EMBL" id="JAWWNJ010000013">
    <property type="protein sequence ID" value="KAK7042865.1"/>
    <property type="molecule type" value="Genomic_DNA"/>
</dbReference>
<dbReference type="Pfam" id="PF24883">
    <property type="entry name" value="NPHP3_N"/>
    <property type="match status" value="1"/>
</dbReference>
<evidence type="ECO:0000256" key="1">
    <source>
        <dbReference type="ARBA" id="ARBA00022737"/>
    </source>
</evidence>
<dbReference type="SUPFAM" id="SSF52540">
    <property type="entry name" value="P-loop containing nucleoside triphosphate hydrolases"/>
    <property type="match status" value="1"/>
</dbReference>
<feature type="domain" description="Nephrocystin 3-like N-terminal" evidence="2">
    <location>
        <begin position="38"/>
        <end position="193"/>
    </location>
</feature>
<dbReference type="AlphaFoldDB" id="A0AAW0CVT3"/>
<proteinExistence type="predicted"/>
<reference evidence="3 4" key="1">
    <citation type="journal article" date="2024" name="J Genomics">
        <title>Draft genome sequencing and assembly of Favolaschia claudopus CIRM-BRFM 2984 isolated from oak limbs.</title>
        <authorList>
            <person name="Navarro D."/>
            <person name="Drula E."/>
            <person name="Chaduli D."/>
            <person name="Cazenave R."/>
            <person name="Ahrendt S."/>
            <person name="Wang J."/>
            <person name="Lipzen A."/>
            <person name="Daum C."/>
            <person name="Barry K."/>
            <person name="Grigoriev I.V."/>
            <person name="Favel A."/>
            <person name="Rosso M.N."/>
            <person name="Martin F."/>
        </authorList>
    </citation>
    <scope>NUCLEOTIDE SEQUENCE [LARGE SCALE GENOMIC DNA]</scope>
    <source>
        <strain evidence="3 4">CIRM-BRFM 2984</strain>
    </source>
</reference>
<comment type="caution">
    <text evidence="3">The sequence shown here is derived from an EMBL/GenBank/DDBJ whole genome shotgun (WGS) entry which is preliminary data.</text>
</comment>
<dbReference type="Proteomes" id="UP001362999">
    <property type="component" value="Unassembled WGS sequence"/>
</dbReference>
<dbReference type="InterPro" id="IPR027417">
    <property type="entry name" value="P-loop_NTPase"/>
</dbReference>
<sequence>MRTLYEASSKEASYDWGNNYDRPSCHQKTREEYLLKLEAWSQEDCPGLFWMYGPAGTGKSAIMQSFCEHMQQKSRLGASFFFKRDHPSRGDAMKVFPTLAYHLARASPELELAIATIVGEDPAIFSQTLAIQLQQLILGPCQTVTLASPWVIGIDGLDECGGGQKSQQAILRTIGNAHDELKSSRLAILIASRPEPDIESVFNEPCLTSAQRLEIRGSETDVRTYLVDQFQRIRATHESLSTAPISWPGDKIIEDFVWQSSGHFIYASTVIKFIDDEDWVPGERMRVIQGIEGENPSASPFFTLDQLYKQILTNVPNQPRLLRILSIIAAGFSMTPSQMGSFLQLEPLDIRKTLRRLHSLIKVPEGVDPDDPRKIPLRCIFPHHASLSDFLNDPARSEQFHFDSAARHGIALRIVELHSQWSEPRLWPPLNHVLWHLSIDFITTTHLSPDLITLVRQVNLDLAFGRTALGQVARWLKQQEQSGPVDLIRRWEDYEKMGQFQKILDNDSELGHPKEETDSFPEAPCVSPDLVRVIQTCALIRPDSSRVTWRDIITARWLLNYSWEELQSTIVPISSLKDIDIQNLCLKISSPLRIQELNPDQTLQRLAKDCMELFCWQLQRLNDEQAWV</sequence>
<dbReference type="PANTHER" id="PTHR10039:SF14">
    <property type="entry name" value="NACHT DOMAIN-CONTAINING PROTEIN"/>
    <property type="match status" value="1"/>
</dbReference>
<evidence type="ECO:0000259" key="2">
    <source>
        <dbReference type="Pfam" id="PF24883"/>
    </source>
</evidence>
<keyword evidence="4" id="KW-1185">Reference proteome</keyword>
<evidence type="ECO:0000313" key="3">
    <source>
        <dbReference type="EMBL" id="KAK7042865.1"/>
    </source>
</evidence>